<dbReference type="Proteomes" id="UP000199170">
    <property type="component" value="Unassembled WGS sequence"/>
</dbReference>
<gene>
    <name evidence="2" type="ORF">SAMN04487946_1196</name>
</gene>
<evidence type="ECO:0000256" key="1">
    <source>
        <dbReference type="SAM" id="MobiDB-lite"/>
    </source>
</evidence>
<feature type="region of interest" description="Disordered" evidence="1">
    <location>
        <begin position="1"/>
        <end position="33"/>
    </location>
</feature>
<keyword evidence="3" id="KW-1185">Reference proteome</keyword>
<organism evidence="2 3">
    <name type="scientific">Halobellus clavatus</name>
    <dbReference type="NCBI Taxonomy" id="660517"/>
    <lineage>
        <taxon>Archaea</taxon>
        <taxon>Methanobacteriati</taxon>
        <taxon>Methanobacteriota</taxon>
        <taxon>Stenosarchaea group</taxon>
        <taxon>Halobacteria</taxon>
        <taxon>Halobacteriales</taxon>
        <taxon>Haloferacaceae</taxon>
        <taxon>Halobellus</taxon>
    </lineage>
</organism>
<dbReference type="STRING" id="660517.SAMN04487946_1196"/>
<evidence type="ECO:0000313" key="2">
    <source>
        <dbReference type="EMBL" id="SDY50376.1"/>
    </source>
</evidence>
<proteinExistence type="predicted"/>
<protein>
    <submittedName>
        <fullName evidence="2">Uncharacterized protein</fullName>
    </submittedName>
</protein>
<reference evidence="3" key="1">
    <citation type="submission" date="2016-10" db="EMBL/GenBank/DDBJ databases">
        <authorList>
            <person name="Varghese N."/>
            <person name="Submissions S."/>
        </authorList>
    </citation>
    <scope>NUCLEOTIDE SEQUENCE [LARGE SCALE GENOMIC DNA]</scope>
    <source>
        <strain evidence="3">CGMCC 1.10118</strain>
    </source>
</reference>
<dbReference type="RefSeq" id="WP_089769589.1">
    <property type="nucleotide sequence ID" value="NZ_FNPB01000019.1"/>
</dbReference>
<sequence>MNADRSDDGPCEHTPTEEPPSEHDTTEAQSREGRVCVVAVQEDTFERCRNGFYPAPRSYDRTREPFDFLALYRTAPVSAVTQYAPVTDRIEQTRGGPGPMSEADWAATVDPFSDERVVVVFELGDLVPLATPVRNDQTGVRGAWYCTLDDLREAGTLSELSAAAQA</sequence>
<dbReference type="OrthoDB" id="304527at2157"/>
<dbReference type="EMBL" id="FNPB01000019">
    <property type="protein sequence ID" value="SDY50376.1"/>
    <property type="molecule type" value="Genomic_DNA"/>
</dbReference>
<evidence type="ECO:0000313" key="3">
    <source>
        <dbReference type="Proteomes" id="UP000199170"/>
    </source>
</evidence>
<name>A0A1H3KE70_9EURY</name>
<accession>A0A1H3KE70</accession>
<dbReference type="AlphaFoldDB" id="A0A1H3KE70"/>